<dbReference type="GO" id="GO:0008270">
    <property type="term" value="F:zinc ion binding"/>
    <property type="evidence" value="ECO:0007669"/>
    <property type="project" value="UniProtKB-KW"/>
</dbReference>
<dbReference type="GO" id="GO:0007033">
    <property type="term" value="P:vacuole organization"/>
    <property type="evidence" value="ECO:0007669"/>
    <property type="project" value="TreeGrafter"/>
</dbReference>
<dbReference type="CDD" id="cd16462">
    <property type="entry name" value="RING-H2_Pep3p-like"/>
    <property type="match status" value="1"/>
</dbReference>
<dbReference type="InterPro" id="IPR058919">
    <property type="entry name" value="Pep3/Vps18_RING_C"/>
</dbReference>
<dbReference type="PANTHER" id="PTHR23323:SF26">
    <property type="entry name" value="VACUOLAR PROTEIN SORTING-ASSOCIATED PROTEIN 18 HOMOLOG"/>
    <property type="match status" value="1"/>
</dbReference>
<dbReference type="SUPFAM" id="SSF57850">
    <property type="entry name" value="RING/U-box"/>
    <property type="match status" value="1"/>
</dbReference>
<reference evidence="9" key="1">
    <citation type="submission" date="2016-03" db="EMBL/GenBank/DDBJ databases">
        <authorList>
            <person name="Devillers H."/>
        </authorList>
    </citation>
    <scope>NUCLEOTIDE SEQUENCE [LARGE SCALE GENOMIC DNA]</scope>
</reference>
<dbReference type="GO" id="GO:0030897">
    <property type="term" value="C:HOPS complex"/>
    <property type="evidence" value="ECO:0007669"/>
    <property type="project" value="TreeGrafter"/>
</dbReference>
<dbReference type="PANTHER" id="PTHR23323">
    <property type="entry name" value="VACUOLAR PROTEIN SORTING-ASSOCIATED PROTEIN"/>
    <property type="match status" value="1"/>
</dbReference>
<sequence>MDVVIEHIQLQFLKDFEDNICALQVKQNVMCFASKDGEVFVIDLQVPATVRRFSVPLLSNNQERLLKLWMAPDGTYLFIKTSFAKYYCCEVQAALKEIPQIISLKKLSKRNCDIQSVDWIYDHHVICGTSEGKIYLVDIARSGTPTRLLHCEHAIDGVACWQEKCTIVAAESELMLWRESQDLVKLFANQPPDEIEHFKQSNVQSGTKFAHRDFMFAWIVDTGVIYGKVDRDNVLGSANVLLKVSLGLSNLPIRDILITDYHLILLRGDEIVVVSQLTTQIVYKSTIWAQTNEHLLGLCVDYSQQPPTYWCYSAGNIYEIIIKNEEHNLWRVMCDQKLFDDALKLHSLTQLHRDEVLREKGNYLFYEKHYQEAASCYGSSRISSVSEIALKFMNVAKLESLQKFLQEKLKLLDLSDHSKGFLLSSWILWTFLQLLNEVEETINVERDPNKIKDLHEHKRRVEEDLDDFLKAEGKFLDKATAYQIMFDQNRKSHVLKYAKSIKDFDFVLLYWLRAQNWNESLKTLLALQDPQSIYRCATTLLINAPDPTIRTWMQIEDLDASELIQSLLTYFSCYIEQKGAQQAHNNYALVYLKWYITNKRAQPIVYNTAIYMMLVGSDAGSTQGEVIDFLEEHIHSYDMLFVLRLSLRFQRFRVAVHVYSKLELYEDAVSLALEKNQLGLAKVIASNELLENNSDLRRKLWQKIAHFTIKQTSDMKQAVATILRDSEDILSFKDLLPLFEDFTTIANIKEELVKTLERHNAAMAATSESIKSTIKIKKEITDDIQALNDQYRVLEPGASCDSCRMVLQTRKFFVFPCGHCFHRDCLIKEIMQSAELTLKSKLESMQKALVRQPTSAKVAELDEMLSTKCCLCSVIKINTIDEPLISKAGSLEAWKV</sequence>
<evidence type="ECO:0000313" key="9">
    <source>
        <dbReference type="Proteomes" id="UP000191024"/>
    </source>
</evidence>
<evidence type="ECO:0000259" key="6">
    <source>
        <dbReference type="Pfam" id="PF05131"/>
    </source>
</evidence>
<keyword evidence="9" id="KW-1185">Reference proteome</keyword>
<dbReference type="Pfam" id="PF05131">
    <property type="entry name" value="Pep3_Vps18"/>
    <property type="match status" value="1"/>
</dbReference>
<evidence type="ECO:0000256" key="2">
    <source>
        <dbReference type="ARBA" id="ARBA00022771"/>
    </source>
</evidence>
<dbReference type="Pfam" id="PF26148">
    <property type="entry name" value="VPS18_RING_C"/>
    <property type="match status" value="1"/>
</dbReference>
<dbReference type="OrthoDB" id="1845386at2759"/>
<dbReference type="InterPro" id="IPR007810">
    <property type="entry name" value="Pep3/Vps18_beta-prop"/>
</dbReference>
<dbReference type="SUPFAM" id="SSF50978">
    <property type="entry name" value="WD40 repeat-like"/>
    <property type="match status" value="1"/>
</dbReference>
<dbReference type="Gene3D" id="2.130.10.10">
    <property type="entry name" value="YVTN repeat-like/Quinoprotein amine dehydrogenase"/>
    <property type="match status" value="1"/>
</dbReference>
<gene>
    <name evidence="8" type="ORF">LAMI_0H17634G</name>
</gene>
<evidence type="ECO:0000313" key="8">
    <source>
        <dbReference type="EMBL" id="SCV04626.1"/>
    </source>
</evidence>
<organism evidence="8 9">
    <name type="scientific">Lachancea mirantina</name>
    <dbReference type="NCBI Taxonomy" id="1230905"/>
    <lineage>
        <taxon>Eukaryota</taxon>
        <taxon>Fungi</taxon>
        <taxon>Dikarya</taxon>
        <taxon>Ascomycota</taxon>
        <taxon>Saccharomycotina</taxon>
        <taxon>Saccharomycetes</taxon>
        <taxon>Saccharomycetales</taxon>
        <taxon>Saccharomycetaceae</taxon>
        <taxon>Lachancea</taxon>
    </lineage>
</organism>
<dbReference type="InterPro" id="IPR015943">
    <property type="entry name" value="WD40/YVTN_repeat-like_dom_sf"/>
</dbReference>
<feature type="domain" description="Pep3/Vps18 RING C-terminal" evidence="7">
    <location>
        <begin position="795"/>
        <end position="877"/>
    </location>
</feature>
<dbReference type="GO" id="GO:0030674">
    <property type="term" value="F:protein-macromolecule adaptor activity"/>
    <property type="evidence" value="ECO:0007669"/>
    <property type="project" value="TreeGrafter"/>
</dbReference>
<keyword evidence="2" id="KW-0863">Zinc-finger</keyword>
<dbReference type="STRING" id="1230905.A0A1G4KJS5"/>
<proteinExistence type="predicted"/>
<evidence type="ECO:0000256" key="4">
    <source>
        <dbReference type="ARBA" id="ARBA00023136"/>
    </source>
</evidence>
<evidence type="ECO:0000256" key="1">
    <source>
        <dbReference type="ARBA" id="ARBA00022723"/>
    </source>
</evidence>
<keyword evidence="1" id="KW-0479">Metal-binding</keyword>
<keyword evidence="3" id="KW-0862">Zinc</keyword>
<dbReference type="GO" id="GO:0005768">
    <property type="term" value="C:endosome"/>
    <property type="evidence" value="ECO:0007669"/>
    <property type="project" value="TreeGrafter"/>
</dbReference>
<evidence type="ECO:0000256" key="5">
    <source>
        <dbReference type="ARBA" id="ARBA00029433"/>
    </source>
</evidence>
<accession>A0A1G4KJS5</accession>
<feature type="domain" description="Pep3/Vps18 beta-propeller" evidence="6">
    <location>
        <begin position="3"/>
        <end position="322"/>
    </location>
</feature>
<dbReference type="GO" id="GO:0006904">
    <property type="term" value="P:vesicle docking involved in exocytosis"/>
    <property type="evidence" value="ECO:0007669"/>
    <property type="project" value="TreeGrafter"/>
</dbReference>
<dbReference type="GO" id="GO:0007032">
    <property type="term" value="P:endosome organization"/>
    <property type="evidence" value="ECO:0007669"/>
    <property type="project" value="TreeGrafter"/>
</dbReference>
<protein>
    <submittedName>
        <fullName evidence="8">LAMI_0H17634g1_1</fullName>
    </submittedName>
</protein>
<comment type="subcellular location">
    <subcellularLocation>
        <location evidence="5">Endomembrane system</location>
        <topology evidence="5">Peripheral membrane protein</topology>
        <orientation evidence="5">Cytoplasmic side</orientation>
    </subcellularLocation>
</comment>
<dbReference type="AlphaFoldDB" id="A0A1G4KJS5"/>
<dbReference type="InterPro" id="IPR036322">
    <property type="entry name" value="WD40_repeat_dom_sf"/>
</dbReference>
<keyword evidence="4" id="KW-0472">Membrane</keyword>
<dbReference type="Proteomes" id="UP000191024">
    <property type="component" value="Chromosome H"/>
</dbReference>
<dbReference type="EMBL" id="LT598468">
    <property type="protein sequence ID" value="SCV04626.1"/>
    <property type="molecule type" value="Genomic_DNA"/>
</dbReference>
<evidence type="ECO:0000256" key="3">
    <source>
        <dbReference type="ARBA" id="ARBA00022833"/>
    </source>
</evidence>
<evidence type="ECO:0000259" key="7">
    <source>
        <dbReference type="Pfam" id="PF26148"/>
    </source>
</evidence>
<dbReference type="GO" id="GO:0048284">
    <property type="term" value="P:organelle fusion"/>
    <property type="evidence" value="ECO:0007669"/>
    <property type="project" value="TreeGrafter"/>
</dbReference>
<name>A0A1G4KJS5_9SACH</name>